<dbReference type="CDD" id="cd03467">
    <property type="entry name" value="Rieske"/>
    <property type="match status" value="1"/>
</dbReference>
<protein>
    <submittedName>
        <fullName evidence="8">Rieske (2Fe-2S) protein</fullName>
    </submittedName>
</protein>
<gene>
    <name evidence="8" type="ORF">GCM10009838_70710</name>
</gene>
<dbReference type="Gene3D" id="2.102.10.10">
    <property type="entry name" value="Rieske [2Fe-2S] iron-sulphur domain"/>
    <property type="match status" value="1"/>
</dbReference>
<evidence type="ECO:0000256" key="3">
    <source>
        <dbReference type="ARBA" id="ARBA00023004"/>
    </source>
</evidence>
<feature type="region of interest" description="Disordered" evidence="5">
    <location>
        <begin position="224"/>
        <end position="247"/>
    </location>
</feature>
<dbReference type="SUPFAM" id="SSF50022">
    <property type="entry name" value="ISP domain"/>
    <property type="match status" value="1"/>
</dbReference>
<sequence>MKRPIDRYVDSLLRRRRPKPFAPTEDDIAVARAAIDLAAAVPDAQRPREAFVEELRRRLSEQEDTPQPAPAPPAAYRPRGRRRFLAATALTATGVAAVVAVDRAVTGSGSPAGPVDAEGDLTPDVGGWQTVARDADLPEGAVLPFDLGAVTGFVRRVSGRLQAVSGVCTHQGCRLRVDTPREQLACPCHGATFTLAGAPLTRPHGSRPLPALPRLPVRIEGGQVQVYGPAPGSEPAAGENQTGPARS</sequence>
<accession>A0ABP5EE32</accession>
<feature type="region of interest" description="Disordered" evidence="5">
    <location>
        <begin position="57"/>
        <end position="80"/>
    </location>
</feature>
<keyword evidence="4" id="KW-0411">Iron-sulfur</keyword>
<name>A0ABP5EE32_9ACTN</name>
<keyword evidence="6" id="KW-0812">Transmembrane</keyword>
<proteinExistence type="predicted"/>
<keyword evidence="6" id="KW-1133">Transmembrane helix</keyword>
<dbReference type="EMBL" id="BAAAQM010000055">
    <property type="protein sequence ID" value="GAA1995693.1"/>
    <property type="molecule type" value="Genomic_DNA"/>
</dbReference>
<evidence type="ECO:0000256" key="5">
    <source>
        <dbReference type="SAM" id="MobiDB-lite"/>
    </source>
</evidence>
<reference evidence="9" key="1">
    <citation type="journal article" date="2019" name="Int. J. Syst. Evol. Microbiol.">
        <title>The Global Catalogue of Microorganisms (GCM) 10K type strain sequencing project: providing services to taxonomists for standard genome sequencing and annotation.</title>
        <authorList>
            <consortium name="The Broad Institute Genomics Platform"/>
            <consortium name="The Broad Institute Genome Sequencing Center for Infectious Disease"/>
            <person name="Wu L."/>
            <person name="Ma J."/>
        </authorList>
    </citation>
    <scope>NUCLEOTIDE SEQUENCE [LARGE SCALE GENOMIC DNA]</scope>
    <source>
        <strain evidence="9">JCM 16013</strain>
    </source>
</reference>
<feature type="domain" description="Rieske" evidence="7">
    <location>
        <begin position="128"/>
        <end position="226"/>
    </location>
</feature>
<dbReference type="PROSITE" id="PS51296">
    <property type="entry name" value="RIESKE"/>
    <property type="match status" value="1"/>
</dbReference>
<feature type="transmembrane region" description="Helical" evidence="6">
    <location>
        <begin position="84"/>
        <end position="101"/>
    </location>
</feature>
<keyword evidence="6" id="KW-0472">Membrane</keyword>
<dbReference type="InterPro" id="IPR017941">
    <property type="entry name" value="Rieske_2Fe-2S"/>
</dbReference>
<keyword evidence="3" id="KW-0408">Iron</keyword>
<keyword evidence="1" id="KW-0001">2Fe-2S</keyword>
<dbReference type="InterPro" id="IPR036922">
    <property type="entry name" value="Rieske_2Fe-2S_sf"/>
</dbReference>
<comment type="caution">
    <text evidence="8">The sequence shown here is derived from an EMBL/GenBank/DDBJ whole genome shotgun (WGS) entry which is preliminary data.</text>
</comment>
<dbReference type="RefSeq" id="WP_344661524.1">
    <property type="nucleotide sequence ID" value="NZ_BAAAQM010000055.1"/>
</dbReference>
<keyword evidence="2" id="KW-0479">Metal-binding</keyword>
<organism evidence="8 9">
    <name type="scientific">Catenulispora subtropica</name>
    <dbReference type="NCBI Taxonomy" id="450798"/>
    <lineage>
        <taxon>Bacteria</taxon>
        <taxon>Bacillati</taxon>
        <taxon>Actinomycetota</taxon>
        <taxon>Actinomycetes</taxon>
        <taxon>Catenulisporales</taxon>
        <taxon>Catenulisporaceae</taxon>
        <taxon>Catenulispora</taxon>
    </lineage>
</organism>
<evidence type="ECO:0000313" key="8">
    <source>
        <dbReference type="EMBL" id="GAA1995693.1"/>
    </source>
</evidence>
<keyword evidence="9" id="KW-1185">Reference proteome</keyword>
<evidence type="ECO:0000256" key="6">
    <source>
        <dbReference type="SAM" id="Phobius"/>
    </source>
</evidence>
<dbReference type="Proteomes" id="UP001499854">
    <property type="component" value="Unassembled WGS sequence"/>
</dbReference>
<evidence type="ECO:0000313" key="9">
    <source>
        <dbReference type="Proteomes" id="UP001499854"/>
    </source>
</evidence>
<evidence type="ECO:0000256" key="1">
    <source>
        <dbReference type="ARBA" id="ARBA00022714"/>
    </source>
</evidence>
<evidence type="ECO:0000259" key="7">
    <source>
        <dbReference type="PROSITE" id="PS51296"/>
    </source>
</evidence>
<evidence type="ECO:0000256" key="2">
    <source>
        <dbReference type="ARBA" id="ARBA00022723"/>
    </source>
</evidence>
<dbReference type="Pfam" id="PF00355">
    <property type="entry name" value="Rieske"/>
    <property type="match status" value="1"/>
</dbReference>
<evidence type="ECO:0000256" key="4">
    <source>
        <dbReference type="ARBA" id="ARBA00023014"/>
    </source>
</evidence>